<dbReference type="Proteomes" id="UP000238589">
    <property type="component" value="Unassembled WGS sequence"/>
</dbReference>
<name>A0A2S9K2C9_9BURK</name>
<gene>
    <name evidence="2" type="ORF">C6P64_13480</name>
</gene>
<evidence type="ECO:0000313" key="3">
    <source>
        <dbReference type="Proteomes" id="UP000238589"/>
    </source>
</evidence>
<dbReference type="Pfam" id="PF13145">
    <property type="entry name" value="Rotamase_2"/>
    <property type="match status" value="1"/>
</dbReference>
<evidence type="ECO:0000259" key="1">
    <source>
        <dbReference type="Pfam" id="PF13145"/>
    </source>
</evidence>
<protein>
    <submittedName>
        <fullName evidence="2">Peptidyl-prolyl cis-trans isomerase</fullName>
    </submittedName>
</protein>
<evidence type="ECO:0000313" key="2">
    <source>
        <dbReference type="EMBL" id="PRD64626.1"/>
    </source>
</evidence>
<reference evidence="2 3" key="1">
    <citation type="submission" date="2018-03" db="EMBL/GenBank/DDBJ databases">
        <title>Comparative genomics illustrates the genes involved in a hyperalkaliphilic mechanisms of Serpentinomonas isolated from highly-alkaline calcium-rich serpentinized springs.</title>
        <authorList>
            <person name="Suzuki S."/>
            <person name="Ishii S."/>
            <person name="Walworth N."/>
            <person name="Bird L."/>
            <person name="Kuenen J.G."/>
            <person name="Nealson K.H."/>
        </authorList>
    </citation>
    <scope>NUCLEOTIDE SEQUENCE [LARGE SCALE GENOMIC DNA]</scope>
    <source>
        <strain evidence="2 3">P1</strain>
    </source>
</reference>
<dbReference type="EMBL" id="PVLQ01000059">
    <property type="protein sequence ID" value="PRD64626.1"/>
    <property type="molecule type" value="Genomic_DNA"/>
</dbReference>
<keyword evidence="3" id="KW-1185">Reference proteome</keyword>
<dbReference type="InterPro" id="IPR000297">
    <property type="entry name" value="PPIase_PpiC"/>
</dbReference>
<organism evidence="2 3">
    <name type="scientific">Malikia granosa</name>
    <dbReference type="NCBI Taxonomy" id="263067"/>
    <lineage>
        <taxon>Bacteria</taxon>
        <taxon>Pseudomonadati</taxon>
        <taxon>Pseudomonadota</taxon>
        <taxon>Betaproteobacteria</taxon>
        <taxon>Burkholderiales</taxon>
        <taxon>Comamonadaceae</taxon>
        <taxon>Malikia</taxon>
    </lineage>
</organism>
<dbReference type="AlphaFoldDB" id="A0A2S9K2C9"/>
<accession>A0A2S9K2C9</accession>
<comment type="caution">
    <text evidence="2">The sequence shown here is derived from an EMBL/GenBank/DDBJ whole genome shotgun (WGS) entry which is preliminary data.</text>
</comment>
<sequence length="277" mass="31443">MKSTSVNSTRLQTALREPLLHFLILGAAVFGIDQWLNADSSSSRDIVVTAQVQQEAKQIFEAGMKREPKPEELKVLLDRWVDNEILYREGLQLGLDRGDSGIRDRVIFKTLSVTQAGIVLPEIDEAGLKAWFESNRDRYDTPARFDFLEAAVPSDTQLEAMQRFAAALNGKQDEPGIESSLRVFRDRPRSNLLQSYGKDFTEAIEQLKPGQWQVLVSNDGPRVIQLETLKPAVAADFEAVKVKVYQDWKDEMSSQRSKELIREMGKKYKIRQESLPS</sequence>
<proteinExistence type="predicted"/>
<keyword evidence="2" id="KW-0413">Isomerase</keyword>
<dbReference type="OrthoDB" id="196786at2"/>
<dbReference type="GO" id="GO:0003755">
    <property type="term" value="F:peptidyl-prolyl cis-trans isomerase activity"/>
    <property type="evidence" value="ECO:0007669"/>
    <property type="project" value="InterPro"/>
</dbReference>
<feature type="domain" description="PpiC" evidence="1">
    <location>
        <begin position="123"/>
        <end position="241"/>
    </location>
</feature>